<dbReference type="InterPro" id="IPR002213">
    <property type="entry name" value="UDP_glucos_trans"/>
</dbReference>
<dbReference type="GO" id="GO:0008194">
    <property type="term" value="F:UDP-glycosyltransferase activity"/>
    <property type="evidence" value="ECO:0007669"/>
    <property type="project" value="InterPro"/>
</dbReference>
<dbReference type="PANTHER" id="PTHR48050">
    <property type="entry name" value="STEROL 3-BETA-GLUCOSYLTRANSFERASE"/>
    <property type="match status" value="1"/>
</dbReference>
<gene>
    <name evidence="4" type="ORF">DR950_21320</name>
</gene>
<accession>A0A372ZWR9</accession>
<dbReference type="GO" id="GO:0017000">
    <property type="term" value="P:antibiotic biosynthetic process"/>
    <property type="evidence" value="ECO:0007669"/>
    <property type="project" value="UniProtKB-ARBA"/>
</dbReference>
<sequence>MPSRDGSSRLIPRSPEVPVNRPPAHILMVSIPAHGHVNPSLAVITELVARGHRVSYVNDPSFREVVESTGASFVPYPTKLPLTDDPAGWPSDLVAIQEVFLDDTLSMWPVLLEAFEDDRPDLVLYDIGGFAGRALGERLGVPVVQLSPAFVGWEGFEEDLAAMFEPMRNGPGGPEHYRRYADWLVEAGAVQRDVEGFKNRPERCVALVPRALQPNVDRVDEQRISFVGPCFGDRAHQGEWQRPAGAEKVLLVSLGSAFTHQPAFYRACVEAFGDLPGWHTVLQVGKHTDLAELGEVPDTVEVHRWVPQLSVLSQADAFVTHAGMGGSSEGLFHAVPMIAVPQAADQFANADALVGLGVARRLDTEQATAEALRAALLELTGDPAVAERLAELSAAGRAEGGTTRAADLIEAELRVS</sequence>
<dbReference type="AlphaFoldDB" id="A0A372ZWR9"/>
<organism evidence="4 5">
    <name type="scientific">Kitasatospora xanthocidica</name>
    <dbReference type="NCBI Taxonomy" id="83382"/>
    <lineage>
        <taxon>Bacteria</taxon>
        <taxon>Bacillati</taxon>
        <taxon>Actinomycetota</taxon>
        <taxon>Actinomycetes</taxon>
        <taxon>Kitasatosporales</taxon>
        <taxon>Streptomycetaceae</taxon>
        <taxon>Kitasatospora</taxon>
    </lineage>
</organism>
<comment type="similarity">
    <text evidence="1 3">Belongs to the UDP-glycosyltransferase family.</text>
</comment>
<dbReference type="SUPFAM" id="SSF53756">
    <property type="entry name" value="UDP-Glycosyltransferase/glycogen phosphorylase"/>
    <property type="match status" value="1"/>
</dbReference>
<dbReference type="PANTHER" id="PTHR48050:SF13">
    <property type="entry name" value="STEROL 3-BETA-GLUCOSYLTRANSFERASE UGT80A2"/>
    <property type="match status" value="1"/>
</dbReference>
<dbReference type="NCBIfam" id="TIGR01426">
    <property type="entry name" value="MGT"/>
    <property type="match status" value="1"/>
</dbReference>
<dbReference type="PROSITE" id="PS00375">
    <property type="entry name" value="UDPGT"/>
    <property type="match status" value="1"/>
</dbReference>
<evidence type="ECO:0000256" key="3">
    <source>
        <dbReference type="RuleBase" id="RU003718"/>
    </source>
</evidence>
<dbReference type="Gene3D" id="3.40.50.2000">
    <property type="entry name" value="Glycogen Phosphorylase B"/>
    <property type="match status" value="2"/>
</dbReference>
<name>A0A372ZWR9_9ACTN</name>
<dbReference type="InterPro" id="IPR006326">
    <property type="entry name" value="UDPGT_MGT-like"/>
</dbReference>
<keyword evidence="5" id="KW-1185">Reference proteome</keyword>
<keyword evidence="2 3" id="KW-0808">Transferase</keyword>
<dbReference type="InterPro" id="IPR050426">
    <property type="entry name" value="Glycosyltransferase_28"/>
</dbReference>
<keyword evidence="3" id="KW-0328">Glycosyltransferase</keyword>
<comment type="caution">
    <text evidence="4">The sequence shown here is derived from an EMBL/GenBank/DDBJ whole genome shotgun (WGS) entry which is preliminary data.</text>
</comment>
<reference evidence="4 5" key="1">
    <citation type="submission" date="2018-08" db="EMBL/GenBank/DDBJ databases">
        <title>Diversity &amp; Physiological Properties of Lignin-Decomposing Actinobacteria from Soil.</title>
        <authorList>
            <person name="Roh S.G."/>
            <person name="Kim S.B."/>
        </authorList>
    </citation>
    <scope>NUCLEOTIDE SEQUENCE [LARGE SCALE GENOMIC DNA]</scope>
    <source>
        <strain evidence="4 5">MMS17-GH009</strain>
    </source>
</reference>
<proteinExistence type="inferred from homology"/>
<dbReference type="EMBL" id="QVIG01000001">
    <property type="protein sequence ID" value="RGD59984.1"/>
    <property type="molecule type" value="Genomic_DNA"/>
</dbReference>
<dbReference type="Pfam" id="PF00201">
    <property type="entry name" value="UDPGT"/>
    <property type="match status" value="1"/>
</dbReference>
<dbReference type="CDD" id="cd03784">
    <property type="entry name" value="GT1_Gtf-like"/>
    <property type="match status" value="1"/>
</dbReference>
<evidence type="ECO:0000313" key="5">
    <source>
        <dbReference type="Proteomes" id="UP000263377"/>
    </source>
</evidence>
<protein>
    <submittedName>
        <fullName evidence="4">Glycosyl transferase</fullName>
    </submittedName>
</protein>
<evidence type="ECO:0000256" key="1">
    <source>
        <dbReference type="ARBA" id="ARBA00009995"/>
    </source>
</evidence>
<dbReference type="InterPro" id="IPR035595">
    <property type="entry name" value="UDP_glycos_trans_CS"/>
</dbReference>
<dbReference type="Proteomes" id="UP000263377">
    <property type="component" value="Unassembled WGS sequence"/>
</dbReference>
<dbReference type="FunFam" id="3.40.50.2000:FF:000072">
    <property type="entry name" value="Glycosyl transferase"/>
    <property type="match status" value="1"/>
</dbReference>
<evidence type="ECO:0000313" key="4">
    <source>
        <dbReference type="EMBL" id="RGD59984.1"/>
    </source>
</evidence>
<evidence type="ECO:0000256" key="2">
    <source>
        <dbReference type="ARBA" id="ARBA00022679"/>
    </source>
</evidence>
<dbReference type="GO" id="GO:0016758">
    <property type="term" value="F:hexosyltransferase activity"/>
    <property type="evidence" value="ECO:0007669"/>
    <property type="project" value="InterPro"/>
</dbReference>